<feature type="active site" description="Proton donor" evidence="19">
    <location>
        <position position="224"/>
    </location>
</feature>
<evidence type="ECO:0000313" key="21">
    <source>
        <dbReference type="EMBL" id="PIQ86286.1"/>
    </source>
</evidence>
<dbReference type="NCBIfam" id="NF010480">
    <property type="entry name" value="PRK13905.1"/>
    <property type="match status" value="1"/>
</dbReference>
<keyword evidence="15 19" id="KW-0131">Cell cycle</keyword>
<dbReference type="PANTHER" id="PTHR21071">
    <property type="entry name" value="UDP-N-ACETYLENOLPYRUVOYLGLUCOSAMINE REDUCTASE"/>
    <property type="match status" value="1"/>
</dbReference>
<dbReference type="InterPro" id="IPR003170">
    <property type="entry name" value="MurB"/>
</dbReference>
<dbReference type="GO" id="GO:0009252">
    <property type="term" value="P:peptidoglycan biosynthetic process"/>
    <property type="evidence" value="ECO:0007669"/>
    <property type="project" value="UniProtKB-UniRule"/>
</dbReference>
<dbReference type="InterPro" id="IPR016166">
    <property type="entry name" value="FAD-bd_PCMH"/>
</dbReference>
<comment type="function">
    <text evidence="2 19">Cell wall formation.</text>
</comment>
<evidence type="ECO:0000256" key="5">
    <source>
        <dbReference type="ARBA" id="ARBA00012518"/>
    </source>
</evidence>
<dbReference type="SUPFAM" id="SSF56194">
    <property type="entry name" value="Uridine diphospho-N-Acetylenolpyruvylglucosamine reductase, MurB, C-terminal domain"/>
    <property type="match status" value="1"/>
</dbReference>
<feature type="active site" evidence="19">
    <location>
        <position position="297"/>
    </location>
</feature>
<keyword evidence="8 19" id="KW-0132">Cell division</keyword>
<keyword evidence="7 19" id="KW-0963">Cytoplasm</keyword>
<evidence type="ECO:0000256" key="1">
    <source>
        <dbReference type="ARBA" id="ARBA00001974"/>
    </source>
</evidence>
<dbReference type="SUPFAM" id="SSF56176">
    <property type="entry name" value="FAD-binding/transporter-associated domain-like"/>
    <property type="match status" value="1"/>
</dbReference>
<dbReference type="InterPro" id="IPR006094">
    <property type="entry name" value="Oxid_FAD_bind_N"/>
</dbReference>
<dbReference type="InterPro" id="IPR016169">
    <property type="entry name" value="FAD-bd_PCMH_sub2"/>
</dbReference>
<dbReference type="Pfam" id="PF02873">
    <property type="entry name" value="MurB_C"/>
    <property type="match status" value="1"/>
</dbReference>
<dbReference type="HAMAP" id="MF_00037">
    <property type="entry name" value="MurB"/>
    <property type="match status" value="1"/>
</dbReference>
<dbReference type="AlphaFoldDB" id="A0A2H0LPL1"/>
<keyword evidence="9 19" id="KW-0285">Flavoprotein</keyword>
<dbReference type="Proteomes" id="UP000230859">
    <property type="component" value="Unassembled WGS sequence"/>
</dbReference>
<feature type="domain" description="FAD-binding PCMH-type" evidence="20">
    <location>
        <begin position="24"/>
        <end position="195"/>
    </location>
</feature>
<comment type="subcellular location">
    <subcellularLocation>
        <location evidence="3 19">Cytoplasm</location>
    </subcellularLocation>
</comment>
<evidence type="ECO:0000256" key="19">
    <source>
        <dbReference type="HAMAP-Rule" id="MF_00037"/>
    </source>
</evidence>
<evidence type="ECO:0000256" key="4">
    <source>
        <dbReference type="ARBA" id="ARBA00004752"/>
    </source>
</evidence>
<dbReference type="GO" id="GO:0071555">
    <property type="term" value="P:cell wall organization"/>
    <property type="evidence" value="ECO:0007669"/>
    <property type="project" value="UniProtKB-KW"/>
</dbReference>
<dbReference type="GO" id="GO:0008360">
    <property type="term" value="P:regulation of cell shape"/>
    <property type="evidence" value="ECO:0007669"/>
    <property type="project" value="UniProtKB-KW"/>
</dbReference>
<keyword evidence="12 19" id="KW-0133">Cell shape</keyword>
<dbReference type="GO" id="GO:0051301">
    <property type="term" value="P:cell division"/>
    <property type="evidence" value="ECO:0007669"/>
    <property type="project" value="UniProtKB-KW"/>
</dbReference>
<dbReference type="NCBIfam" id="TIGR00179">
    <property type="entry name" value="murB"/>
    <property type="match status" value="1"/>
</dbReference>
<evidence type="ECO:0000256" key="3">
    <source>
        <dbReference type="ARBA" id="ARBA00004496"/>
    </source>
</evidence>
<dbReference type="Gene3D" id="3.30.465.10">
    <property type="match status" value="1"/>
</dbReference>
<keyword evidence="11 19" id="KW-0521">NADP</keyword>
<dbReference type="InterPro" id="IPR036635">
    <property type="entry name" value="MurB_C_sf"/>
</dbReference>
<comment type="pathway">
    <text evidence="4 19">Cell wall biogenesis; peptidoglycan biosynthesis.</text>
</comment>
<evidence type="ECO:0000256" key="15">
    <source>
        <dbReference type="ARBA" id="ARBA00023306"/>
    </source>
</evidence>
<keyword evidence="13 19" id="KW-0573">Peptidoglycan synthesis</keyword>
<evidence type="ECO:0000256" key="12">
    <source>
        <dbReference type="ARBA" id="ARBA00022960"/>
    </source>
</evidence>
<comment type="similarity">
    <text evidence="19">Belongs to the MurB family.</text>
</comment>
<dbReference type="GO" id="GO:0071949">
    <property type="term" value="F:FAD binding"/>
    <property type="evidence" value="ECO:0007669"/>
    <property type="project" value="InterPro"/>
</dbReference>
<protein>
    <recommendedName>
        <fullName evidence="6 19">UDP-N-acetylenolpyruvoylglucosamine reductase</fullName>
        <ecNumber evidence="5 19">1.3.1.98</ecNumber>
    </recommendedName>
    <alternativeName>
        <fullName evidence="17 19">UDP-N-acetylmuramate dehydrogenase</fullName>
    </alternativeName>
</protein>
<evidence type="ECO:0000256" key="8">
    <source>
        <dbReference type="ARBA" id="ARBA00022618"/>
    </source>
</evidence>
<evidence type="ECO:0000256" key="16">
    <source>
        <dbReference type="ARBA" id="ARBA00023316"/>
    </source>
</evidence>
<evidence type="ECO:0000256" key="6">
    <source>
        <dbReference type="ARBA" id="ARBA00015188"/>
    </source>
</evidence>
<comment type="caution">
    <text evidence="21">The sequence shown here is derived from an EMBL/GenBank/DDBJ whole genome shotgun (WGS) entry which is preliminary data.</text>
</comment>
<dbReference type="InterPro" id="IPR036318">
    <property type="entry name" value="FAD-bd_PCMH-like_sf"/>
</dbReference>
<sequence>MNLPIELQTLIQSNVPLCRFSNFQIGGQAELFAQPQTREELKYLLQFRQDFRLPLIVIGRASNLLFSDEGFEGLVISLMKFEKDRVSFRETDSVKASAGTGLFKLSQLCQEKGLGGLEFLCHIPGTVGGAVRMNAGFNRPGKAYREVKDVLITATAIDLNGSEKALALDDIDFRYRESNLDDRIVLDATFKLKPSTPGQVREEIRANFAYRNSVQDLQYPSVGSIFKNPKKQTNLTSGQLIEKVGLKGFQVGGAMFSLKHGNFILNIGHAKAQDVLELIAVAQTKVREAFGVELETEVKVIPARPTNEALEVGMIA</sequence>
<evidence type="ECO:0000256" key="17">
    <source>
        <dbReference type="ARBA" id="ARBA00031026"/>
    </source>
</evidence>
<proteinExistence type="inferred from homology"/>
<evidence type="ECO:0000256" key="9">
    <source>
        <dbReference type="ARBA" id="ARBA00022630"/>
    </source>
</evidence>
<dbReference type="InterPro" id="IPR011601">
    <property type="entry name" value="MurB_C"/>
</dbReference>
<evidence type="ECO:0000259" key="20">
    <source>
        <dbReference type="PROSITE" id="PS51387"/>
    </source>
</evidence>
<evidence type="ECO:0000256" key="14">
    <source>
        <dbReference type="ARBA" id="ARBA00023002"/>
    </source>
</evidence>
<accession>A0A2H0LPL1</accession>
<dbReference type="PROSITE" id="PS51387">
    <property type="entry name" value="FAD_PCMH"/>
    <property type="match status" value="1"/>
</dbReference>
<keyword evidence="14 19" id="KW-0560">Oxidoreductase</keyword>
<evidence type="ECO:0000256" key="13">
    <source>
        <dbReference type="ARBA" id="ARBA00022984"/>
    </source>
</evidence>
<keyword evidence="16 19" id="KW-0961">Cell wall biogenesis/degradation</keyword>
<dbReference type="EC" id="1.3.1.98" evidence="5 19"/>
<feature type="active site" evidence="19">
    <location>
        <position position="176"/>
    </location>
</feature>
<evidence type="ECO:0000256" key="2">
    <source>
        <dbReference type="ARBA" id="ARBA00003921"/>
    </source>
</evidence>
<dbReference type="InterPro" id="IPR016167">
    <property type="entry name" value="FAD-bd_PCMH_sub1"/>
</dbReference>
<dbReference type="Gene3D" id="3.90.78.10">
    <property type="entry name" value="UDP-N-acetylenolpyruvoylglucosamine reductase, C-terminal domain"/>
    <property type="match status" value="1"/>
</dbReference>
<dbReference type="Gene3D" id="3.30.43.10">
    <property type="entry name" value="Uridine Diphospho-n-acetylenolpyruvylglucosamine Reductase, domain 2"/>
    <property type="match status" value="1"/>
</dbReference>
<reference evidence="21 22" key="1">
    <citation type="submission" date="2017-09" db="EMBL/GenBank/DDBJ databases">
        <title>Depth-based differentiation of microbial function through sediment-hosted aquifers and enrichment of novel symbionts in the deep terrestrial subsurface.</title>
        <authorList>
            <person name="Probst A.J."/>
            <person name="Ladd B."/>
            <person name="Jarett J.K."/>
            <person name="Geller-Mcgrath D.E."/>
            <person name="Sieber C.M."/>
            <person name="Emerson J.B."/>
            <person name="Anantharaman K."/>
            <person name="Thomas B.C."/>
            <person name="Malmstrom R."/>
            <person name="Stieglmeier M."/>
            <person name="Klingl A."/>
            <person name="Woyke T."/>
            <person name="Ryan C.M."/>
            <person name="Banfield J.F."/>
        </authorList>
    </citation>
    <scope>NUCLEOTIDE SEQUENCE [LARGE SCALE GENOMIC DNA]</scope>
    <source>
        <strain evidence="21">CG11_big_fil_rev_8_21_14_0_20_45_26</strain>
    </source>
</reference>
<evidence type="ECO:0000256" key="11">
    <source>
        <dbReference type="ARBA" id="ARBA00022857"/>
    </source>
</evidence>
<dbReference type="PANTHER" id="PTHR21071:SF4">
    <property type="entry name" value="UDP-N-ACETYLENOLPYRUVOYLGLUCOSAMINE REDUCTASE"/>
    <property type="match status" value="1"/>
</dbReference>
<comment type="catalytic activity">
    <reaction evidence="18 19">
        <text>UDP-N-acetyl-alpha-D-muramate + NADP(+) = UDP-N-acetyl-3-O-(1-carboxyvinyl)-alpha-D-glucosamine + NADPH + H(+)</text>
        <dbReference type="Rhea" id="RHEA:12248"/>
        <dbReference type="ChEBI" id="CHEBI:15378"/>
        <dbReference type="ChEBI" id="CHEBI:57783"/>
        <dbReference type="ChEBI" id="CHEBI:58349"/>
        <dbReference type="ChEBI" id="CHEBI:68483"/>
        <dbReference type="ChEBI" id="CHEBI:70757"/>
        <dbReference type="EC" id="1.3.1.98"/>
    </reaction>
</comment>
<keyword evidence="10 19" id="KW-0274">FAD</keyword>
<evidence type="ECO:0000256" key="10">
    <source>
        <dbReference type="ARBA" id="ARBA00022827"/>
    </source>
</evidence>
<dbReference type="GO" id="GO:0008762">
    <property type="term" value="F:UDP-N-acetylmuramate dehydrogenase activity"/>
    <property type="evidence" value="ECO:0007669"/>
    <property type="project" value="UniProtKB-UniRule"/>
</dbReference>
<evidence type="ECO:0000313" key="22">
    <source>
        <dbReference type="Proteomes" id="UP000230859"/>
    </source>
</evidence>
<gene>
    <name evidence="19" type="primary">murB</name>
    <name evidence="21" type="ORF">COV74_05320</name>
</gene>
<dbReference type="UniPathway" id="UPA00219"/>
<evidence type="ECO:0000256" key="7">
    <source>
        <dbReference type="ARBA" id="ARBA00022490"/>
    </source>
</evidence>
<dbReference type="EMBL" id="PCVY01000047">
    <property type="protein sequence ID" value="PIQ86286.1"/>
    <property type="molecule type" value="Genomic_DNA"/>
</dbReference>
<dbReference type="GO" id="GO:0005829">
    <property type="term" value="C:cytosol"/>
    <property type="evidence" value="ECO:0007669"/>
    <property type="project" value="TreeGrafter"/>
</dbReference>
<organism evidence="21 22">
    <name type="scientific">Candidatus Abzuiibacterium crystallinum</name>
    <dbReference type="NCBI Taxonomy" id="1974748"/>
    <lineage>
        <taxon>Bacteria</taxon>
        <taxon>Pseudomonadati</taxon>
        <taxon>Candidatus Omnitrophota</taxon>
        <taxon>Candidatus Abzuiibacterium</taxon>
    </lineage>
</organism>
<name>A0A2H0LPL1_9BACT</name>
<dbReference type="Pfam" id="PF01565">
    <property type="entry name" value="FAD_binding_4"/>
    <property type="match status" value="1"/>
</dbReference>
<comment type="cofactor">
    <cofactor evidence="1 19">
        <name>FAD</name>
        <dbReference type="ChEBI" id="CHEBI:57692"/>
    </cofactor>
</comment>
<evidence type="ECO:0000256" key="18">
    <source>
        <dbReference type="ARBA" id="ARBA00048914"/>
    </source>
</evidence>